<reference evidence="1 2" key="1">
    <citation type="submission" date="2023-01" db="EMBL/GenBank/DDBJ databases">
        <title>Novel diversity within Roseofilum (Cyanobacteria; Desertifilaceae) from marine benthic mats with descriptions of four novel species.</title>
        <authorList>
            <person name="Wang Y."/>
            <person name="Berthold D.E."/>
            <person name="Hu J."/>
            <person name="Lefler F.W."/>
            <person name="Laughinghouse H.D. IV."/>
        </authorList>
    </citation>
    <scope>NUCLEOTIDE SEQUENCE [LARGE SCALE GENOMIC DNA]</scope>
    <source>
        <strain evidence="1 2">BLCC-M154</strain>
    </source>
</reference>
<comment type="caution">
    <text evidence="1">The sequence shown here is derived from an EMBL/GenBank/DDBJ whole genome shotgun (WGS) entry which is preliminary data.</text>
</comment>
<organism evidence="1 2">
    <name type="scientific">Roseofilum acuticapitatum BLCC-M154</name>
    <dbReference type="NCBI Taxonomy" id="3022444"/>
    <lineage>
        <taxon>Bacteria</taxon>
        <taxon>Bacillati</taxon>
        <taxon>Cyanobacteriota</taxon>
        <taxon>Cyanophyceae</taxon>
        <taxon>Desertifilales</taxon>
        <taxon>Desertifilaceae</taxon>
        <taxon>Roseofilum</taxon>
        <taxon>Roseofilum acuticapitatum</taxon>
    </lineage>
</organism>
<keyword evidence="2" id="KW-1185">Reference proteome</keyword>
<proteinExistence type="predicted"/>
<name>A0ABT7APK8_9CYAN</name>
<sequence length="139" mass="15671">MANEYKDLDDVKAALKKVFNKCSKNRNNIDSVGLIYNRGVVLTSDQKIDQRIAATLANNFFQTAKNSFGDSSNLKDITCMIEEEGKLIAWTVVHVVDNTALIFSGDLEDDEMNLNLHRSCISGYKDELIELAKKFIEFT</sequence>
<gene>
    <name evidence="1" type="ORF">PMG71_05310</name>
</gene>
<protein>
    <recommendedName>
        <fullName evidence="3">Roadblock/LAMTOR2 domain-containing protein</fullName>
    </recommendedName>
</protein>
<dbReference type="Proteomes" id="UP001235303">
    <property type="component" value="Unassembled WGS sequence"/>
</dbReference>
<evidence type="ECO:0000313" key="2">
    <source>
        <dbReference type="Proteomes" id="UP001235303"/>
    </source>
</evidence>
<dbReference type="RefSeq" id="WP_283752600.1">
    <property type="nucleotide sequence ID" value="NZ_JAQOSP010000037.1"/>
</dbReference>
<evidence type="ECO:0000313" key="1">
    <source>
        <dbReference type="EMBL" id="MDJ1168837.1"/>
    </source>
</evidence>
<dbReference type="EMBL" id="JAQOSP010000037">
    <property type="protein sequence ID" value="MDJ1168837.1"/>
    <property type="molecule type" value="Genomic_DNA"/>
</dbReference>
<evidence type="ECO:0008006" key="3">
    <source>
        <dbReference type="Google" id="ProtNLM"/>
    </source>
</evidence>
<accession>A0ABT7APK8</accession>